<organism evidence="1 2">
    <name type="scientific">Clostridium botulinum</name>
    <dbReference type="NCBI Taxonomy" id="1491"/>
    <lineage>
        <taxon>Bacteria</taxon>
        <taxon>Bacillati</taxon>
        <taxon>Bacillota</taxon>
        <taxon>Clostridia</taxon>
        <taxon>Eubacteriales</taxon>
        <taxon>Clostridiaceae</taxon>
        <taxon>Clostridium</taxon>
    </lineage>
</organism>
<dbReference type="AlphaFoldDB" id="A0A846JEZ8"/>
<evidence type="ECO:0000313" key="2">
    <source>
        <dbReference type="Proteomes" id="UP000480039"/>
    </source>
</evidence>
<protein>
    <submittedName>
        <fullName evidence="1">Portal protein</fullName>
    </submittedName>
</protein>
<accession>A0A846JEZ8</accession>
<comment type="caution">
    <text evidence="1">The sequence shown here is derived from an EMBL/GenBank/DDBJ whole genome shotgun (WGS) entry which is preliminary data.</text>
</comment>
<dbReference type="EMBL" id="SWQE01000004">
    <property type="protein sequence ID" value="NFJ08744.1"/>
    <property type="molecule type" value="Genomic_DNA"/>
</dbReference>
<dbReference type="Proteomes" id="UP000480039">
    <property type="component" value="Unassembled WGS sequence"/>
</dbReference>
<name>A0A846JEZ8_CLOBO</name>
<gene>
    <name evidence="1" type="ORF">FC871_09700</name>
</gene>
<evidence type="ECO:0000313" key="1">
    <source>
        <dbReference type="EMBL" id="NFJ08744.1"/>
    </source>
</evidence>
<sequence length="220" mass="25383">MPSSKQQKIALDNSGDNTGTMAGNIEGNVINNNPQNMFINTAIINRENKTKKLHSLIPILVEKLSEITNIPEEEMDKLYKIDDDRLKAYKIPDKILYNNIIKYKDIINEYSQYCGICEKAFNIIDNNNIGIKNKILKNINLIYKKEKGQLLLLYKDIESDEMKNIRGISDTIIDKIKDELECRIVEDDNAENILVEDIDIGLTRIICYAFVECKILERPR</sequence>
<reference evidence="1 2" key="1">
    <citation type="submission" date="2019-04" db="EMBL/GenBank/DDBJ databases">
        <title>Genome sequencing of Clostridium botulinum Groups I-IV and Clostridium butyricum.</title>
        <authorList>
            <person name="Brunt J."/>
            <person name="Van Vliet A.H.M."/>
            <person name="Stringer S.C."/>
            <person name="Carter A.T."/>
            <person name="Peck M.W."/>
        </authorList>
    </citation>
    <scope>NUCLEOTIDE SEQUENCE [LARGE SCALE GENOMIC DNA]</scope>
    <source>
        <strain evidence="1 2">Colworth BL30</strain>
    </source>
</reference>
<proteinExistence type="predicted"/>